<protein>
    <submittedName>
        <fullName evidence="1">Uncharacterized protein</fullName>
    </submittedName>
</protein>
<gene>
    <name evidence="1" type="ORF">UB32_01555</name>
</gene>
<organism evidence="1 2">
    <name type="scientific">Mesobacillus subterraneus</name>
    <dbReference type="NCBI Taxonomy" id="285983"/>
    <lineage>
        <taxon>Bacteria</taxon>
        <taxon>Bacillati</taxon>
        <taxon>Bacillota</taxon>
        <taxon>Bacilli</taxon>
        <taxon>Bacillales</taxon>
        <taxon>Bacillaceae</taxon>
        <taxon>Mesobacillus</taxon>
    </lineage>
</organism>
<sequence length="173" mass="19390">MLLPATDMGLIAEHLSAHDGLIAKIKMHEKKVESVELKYILNKKLDVLRSHVRLMMGMLDPAKSDFEEVPTLDELPSGNQSVGKVKNGSQLDKHIALETKKAAESMALDNLVSALKMKDPKVKHAHVQFALQEIEIVKDVTEILKEMGAEITPLGTEEEQQKILKHFEHILKE</sequence>
<dbReference type="EMBL" id="JXIQ01000013">
    <property type="protein sequence ID" value="KIY23690.1"/>
    <property type="molecule type" value="Genomic_DNA"/>
</dbReference>
<evidence type="ECO:0000313" key="1">
    <source>
        <dbReference type="EMBL" id="KIY23690.1"/>
    </source>
</evidence>
<comment type="caution">
    <text evidence="1">The sequence shown here is derived from an EMBL/GenBank/DDBJ whole genome shotgun (WGS) entry which is preliminary data.</text>
</comment>
<dbReference type="Proteomes" id="UP000032512">
    <property type="component" value="Unassembled WGS sequence"/>
</dbReference>
<name>A0A0D6ZEI5_9BACI</name>
<keyword evidence="2" id="KW-1185">Reference proteome</keyword>
<evidence type="ECO:0000313" key="2">
    <source>
        <dbReference type="Proteomes" id="UP000032512"/>
    </source>
</evidence>
<proteinExistence type="predicted"/>
<dbReference type="PATRIC" id="fig|285983.3.peg.1159"/>
<dbReference type="RefSeq" id="WP_044390644.1">
    <property type="nucleotide sequence ID" value="NZ_JXIQ01000013.1"/>
</dbReference>
<accession>A0A0D6ZEI5</accession>
<dbReference type="OrthoDB" id="2452736at2"/>
<dbReference type="AlphaFoldDB" id="A0A0D6ZEI5"/>
<reference evidence="1 2" key="1">
    <citation type="submission" date="2015-01" db="EMBL/GenBank/DDBJ databases">
        <title>Draft genome sequences of the supercritical CO2 tolerant bacteria Bacillus subterraneus MITOT1 and Bacillus cereus MIT0214.</title>
        <authorList>
            <person name="Peet K.C."/>
            <person name="Thompson J.R."/>
        </authorList>
    </citation>
    <scope>NUCLEOTIDE SEQUENCE [LARGE SCALE GENOMIC DNA]</scope>
    <source>
        <strain evidence="1 2">MITOT1</strain>
    </source>
</reference>